<name>A0A0K3CB31_RHOTO</name>
<reference evidence="2 3" key="1">
    <citation type="submission" date="2015-07" db="EMBL/GenBank/DDBJ databases">
        <authorList>
            <person name="Cajimat M.N.B."/>
            <person name="Milazzo M.L."/>
            <person name="Fulhorst C.F."/>
        </authorList>
    </citation>
    <scope>NUCLEOTIDE SEQUENCE [LARGE SCALE GENOMIC DNA]</scope>
    <source>
        <strain evidence="2">Single colony</strain>
    </source>
</reference>
<dbReference type="AlphaFoldDB" id="A0A0K3CB31"/>
<dbReference type="EMBL" id="CWKI01000003">
    <property type="protein sequence ID" value="CTR05837.1"/>
    <property type="molecule type" value="Genomic_DNA"/>
</dbReference>
<evidence type="ECO:0000256" key="1">
    <source>
        <dbReference type="SAM" id="MobiDB-lite"/>
    </source>
</evidence>
<protein>
    <submittedName>
        <fullName evidence="2">Uncharacterized protein</fullName>
    </submittedName>
</protein>
<organism evidence="2 3">
    <name type="scientific">Rhodotorula toruloides</name>
    <name type="common">Yeast</name>
    <name type="synonym">Rhodosporidium toruloides</name>
    <dbReference type="NCBI Taxonomy" id="5286"/>
    <lineage>
        <taxon>Eukaryota</taxon>
        <taxon>Fungi</taxon>
        <taxon>Dikarya</taxon>
        <taxon>Basidiomycota</taxon>
        <taxon>Pucciniomycotina</taxon>
        <taxon>Microbotryomycetes</taxon>
        <taxon>Sporidiobolales</taxon>
        <taxon>Sporidiobolaceae</taxon>
        <taxon>Rhodotorula</taxon>
    </lineage>
</organism>
<evidence type="ECO:0000313" key="3">
    <source>
        <dbReference type="Proteomes" id="UP000199069"/>
    </source>
</evidence>
<proteinExistence type="predicted"/>
<keyword evidence="3" id="KW-1185">Reference proteome</keyword>
<sequence length="133" mass="15064">MAVATEPLRLPCLSTELGWRLPQDEGEKTPSDYPFPFLHLLLGDTLYASLIILALPPCALSKRVLRLLVLLERLAQCVERRREKLVELAEADQLYFEARQRGLRGEREVEEMDGDGRGISSGEGRELTASWRT</sequence>
<dbReference type="Proteomes" id="UP000199069">
    <property type="component" value="Unassembled WGS sequence"/>
</dbReference>
<accession>A0A0K3CB31</accession>
<feature type="region of interest" description="Disordered" evidence="1">
    <location>
        <begin position="106"/>
        <end position="133"/>
    </location>
</feature>
<gene>
    <name evidence="2" type="primary">FGENESH: predicted gene_3.149</name>
    <name evidence="2" type="ORF">BN2166_0016980</name>
</gene>
<evidence type="ECO:0000313" key="2">
    <source>
        <dbReference type="EMBL" id="CTR05837.1"/>
    </source>
</evidence>